<evidence type="ECO:0000313" key="1">
    <source>
        <dbReference type="EMBL" id="KAF2133339.1"/>
    </source>
</evidence>
<keyword evidence="2" id="KW-1185">Reference proteome</keyword>
<dbReference type="EMBL" id="ML977499">
    <property type="protein sequence ID" value="KAF2133339.1"/>
    <property type="molecule type" value="Genomic_DNA"/>
</dbReference>
<proteinExistence type="predicted"/>
<dbReference type="AlphaFoldDB" id="A0A6A6AN33"/>
<sequence length="133" mass="14764">MDTPSQTCPILTSRKALPFDDLMAMASQYFEEEELTFNLNAIVNAVEERSSTATVEDQLAELIYFEEGRRLAAAANWNGMTRLQLEHEVLAQGLSDPNTIRELSDWSLRLKLAAANHESSSDDSDEGAPCLDV</sequence>
<name>A0A6A6AN33_9PLEO</name>
<dbReference type="OrthoDB" id="3796132at2759"/>
<dbReference type="GeneID" id="54406891"/>
<dbReference type="Proteomes" id="UP000799771">
    <property type="component" value="Unassembled WGS sequence"/>
</dbReference>
<dbReference type="RefSeq" id="XP_033527726.1">
    <property type="nucleotide sequence ID" value="XM_033666459.1"/>
</dbReference>
<organism evidence="1 2">
    <name type="scientific">Dothidotthia symphoricarpi CBS 119687</name>
    <dbReference type="NCBI Taxonomy" id="1392245"/>
    <lineage>
        <taxon>Eukaryota</taxon>
        <taxon>Fungi</taxon>
        <taxon>Dikarya</taxon>
        <taxon>Ascomycota</taxon>
        <taxon>Pezizomycotina</taxon>
        <taxon>Dothideomycetes</taxon>
        <taxon>Pleosporomycetidae</taxon>
        <taxon>Pleosporales</taxon>
        <taxon>Dothidotthiaceae</taxon>
        <taxon>Dothidotthia</taxon>
    </lineage>
</organism>
<protein>
    <submittedName>
        <fullName evidence="1">Uncharacterized protein</fullName>
    </submittedName>
</protein>
<reference evidence="1" key="1">
    <citation type="journal article" date="2020" name="Stud. Mycol.">
        <title>101 Dothideomycetes genomes: a test case for predicting lifestyles and emergence of pathogens.</title>
        <authorList>
            <person name="Haridas S."/>
            <person name="Albert R."/>
            <person name="Binder M."/>
            <person name="Bloem J."/>
            <person name="Labutti K."/>
            <person name="Salamov A."/>
            <person name="Andreopoulos B."/>
            <person name="Baker S."/>
            <person name="Barry K."/>
            <person name="Bills G."/>
            <person name="Bluhm B."/>
            <person name="Cannon C."/>
            <person name="Castanera R."/>
            <person name="Culley D."/>
            <person name="Daum C."/>
            <person name="Ezra D."/>
            <person name="Gonzalez J."/>
            <person name="Henrissat B."/>
            <person name="Kuo A."/>
            <person name="Liang C."/>
            <person name="Lipzen A."/>
            <person name="Lutzoni F."/>
            <person name="Magnuson J."/>
            <person name="Mondo S."/>
            <person name="Nolan M."/>
            <person name="Ohm R."/>
            <person name="Pangilinan J."/>
            <person name="Park H.-J."/>
            <person name="Ramirez L."/>
            <person name="Alfaro M."/>
            <person name="Sun H."/>
            <person name="Tritt A."/>
            <person name="Yoshinaga Y."/>
            <person name="Zwiers L.-H."/>
            <person name="Turgeon B."/>
            <person name="Goodwin S."/>
            <person name="Spatafora J."/>
            <person name="Crous P."/>
            <person name="Grigoriev I."/>
        </authorList>
    </citation>
    <scope>NUCLEOTIDE SEQUENCE</scope>
    <source>
        <strain evidence="1">CBS 119687</strain>
    </source>
</reference>
<gene>
    <name evidence="1" type="ORF">P153DRAFT_353715</name>
</gene>
<accession>A0A6A6AN33</accession>
<evidence type="ECO:0000313" key="2">
    <source>
        <dbReference type="Proteomes" id="UP000799771"/>
    </source>
</evidence>